<evidence type="ECO:0008006" key="3">
    <source>
        <dbReference type="Google" id="ProtNLM"/>
    </source>
</evidence>
<dbReference type="EMBL" id="CAJFCI010000014">
    <property type="protein sequence ID" value="CAD5105977.1"/>
    <property type="molecule type" value="Genomic_DNA"/>
</dbReference>
<dbReference type="InterPro" id="IPR021250">
    <property type="entry name" value="DUF2789"/>
</dbReference>
<accession>A0A7U7EJ76</accession>
<sequence length="78" mass="8469">MDTVPHNLATLFAQLGLPDDRASIDGFLASHRLQPGQALPDAPFWNEGQAAFLREALADDSDWAEEVDELAVRLSPPA</sequence>
<protein>
    <recommendedName>
        <fullName evidence="3">DUF2789 domain-containing protein</fullName>
    </recommendedName>
</protein>
<organism evidence="1 2">
    <name type="scientific">Zestomonas carbonaria</name>
    <dbReference type="NCBI Taxonomy" id="2762745"/>
    <lineage>
        <taxon>Bacteria</taxon>
        <taxon>Pseudomonadati</taxon>
        <taxon>Pseudomonadota</taxon>
        <taxon>Gammaproteobacteria</taxon>
        <taxon>Pseudomonadales</taxon>
        <taxon>Pseudomonadaceae</taxon>
        <taxon>Zestomonas</taxon>
    </lineage>
</organism>
<dbReference type="InterPro" id="IPR038086">
    <property type="entry name" value="DUF2789_sf"/>
</dbReference>
<comment type="caution">
    <text evidence="1">The sequence shown here is derived from an EMBL/GenBank/DDBJ whole genome shotgun (WGS) entry which is preliminary data.</text>
</comment>
<reference evidence="1 2" key="1">
    <citation type="submission" date="2020-08" db="EMBL/GenBank/DDBJ databases">
        <authorList>
            <person name="Criscuolo A."/>
        </authorList>
    </citation>
    <scope>NUCLEOTIDE SEQUENCE [LARGE SCALE GENOMIC DNA]</scope>
    <source>
        <strain evidence="1">CIP111764</strain>
    </source>
</reference>
<dbReference type="RefSeq" id="WP_187669376.1">
    <property type="nucleotide sequence ID" value="NZ_CAJFCI010000014.1"/>
</dbReference>
<proteinExistence type="predicted"/>
<dbReference type="AlphaFoldDB" id="A0A7U7EJ76"/>
<evidence type="ECO:0000313" key="1">
    <source>
        <dbReference type="EMBL" id="CAD5105977.1"/>
    </source>
</evidence>
<dbReference type="Proteomes" id="UP000583387">
    <property type="component" value="Unassembled WGS sequence"/>
</dbReference>
<evidence type="ECO:0000313" key="2">
    <source>
        <dbReference type="Proteomes" id="UP000583387"/>
    </source>
</evidence>
<dbReference type="Gene3D" id="1.10.10.1130">
    <property type="entry name" value="Uncharacterised protein PF10982, DUF2789"/>
    <property type="match status" value="1"/>
</dbReference>
<keyword evidence="2" id="KW-1185">Reference proteome</keyword>
<dbReference type="Pfam" id="PF10982">
    <property type="entry name" value="DUF2789"/>
    <property type="match status" value="1"/>
</dbReference>
<gene>
    <name evidence="1" type="ORF">PSEWESI4_00236</name>
</gene>
<name>A0A7U7EJ76_9GAMM</name>